<evidence type="ECO:0000313" key="2">
    <source>
        <dbReference type="EMBL" id="MPN55818.1"/>
    </source>
</evidence>
<feature type="compositionally biased region" description="Low complexity" evidence="1">
    <location>
        <begin position="79"/>
        <end position="88"/>
    </location>
</feature>
<proteinExistence type="predicted"/>
<accession>A0A645IWP2</accession>
<dbReference type="AlphaFoldDB" id="A0A645IWP2"/>
<protein>
    <submittedName>
        <fullName evidence="2">Uncharacterized protein</fullName>
    </submittedName>
</protein>
<sequence length="145" mass="15851">MHEHARHHVVDPEVFVAAVAQRSQGLHGALLRLGIAHLALGCQGVVVHGDAVRCLHHLANVGGTLIEQETAFRDHHAGQQRQHGQQGQRDQRGQAARHAESVKPLHGMSPLFFETIGDEYRPLPLECTMRNCPRPFFAQGSVSGG</sequence>
<comment type="caution">
    <text evidence="2">The sequence shown here is derived from an EMBL/GenBank/DDBJ whole genome shotgun (WGS) entry which is preliminary data.</text>
</comment>
<dbReference type="EMBL" id="VSSQ01125467">
    <property type="protein sequence ID" value="MPN55818.1"/>
    <property type="molecule type" value="Genomic_DNA"/>
</dbReference>
<evidence type="ECO:0000256" key="1">
    <source>
        <dbReference type="SAM" id="MobiDB-lite"/>
    </source>
</evidence>
<organism evidence="2">
    <name type="scientific">bioreactor metagenome</name>
    <dbReference type="NCBI Taxonomy" id="1076179"/>
    <lineage>
        <taxon>unclassified sequences</taxon>
        <taxon>metagenomes</taxon>
        <taxon>ecological metagenomes</taxon>
    </lineage>
</organism>
<name>A0A645IWP2_9ZZZZ</name>
<feature type="region of interest" description="Disordered" evidence="1">
    <location>
        <begin position="74"/>
        <end position="101"/>
    </location>
</feature>
<reference evidence="2" key="1">
    <citation type="submission" date="2019-08" db="EMBL/GenBank/DDBJ databases">
        <authorList>
            <person name="Kucharzyk K."/>
            <person name="Murdoch R.W."/>
            <person name="Higgins S."/>
            <person name="Loffler F."/>
        </authorList>
    </citation>
    <scope>NUCLEOTIDE SEQUENCE</scope>
</reference>
<gene>
    <name evidence="2" type="ORF">SDC9_203502</name>
</gene>
<feature type="compositionally biased region" description="Basic and acidic residues" evidence="1">
    <location>
        <begin position="89"/>
        <end position="101"/>
    </location>
</feature>